<sequence length="88" mass="9853">MDALDSVVDPLRGFAKDSARLVKRCHTNPIRKGFFVKNSSSSQSTTSSSDLVRLGVIWQSRLLSGNERSYLTIHDSAVKSDLLMLWRV</sequence>
<organism evidence="1 2">
    <name type="scientific">Cinnamomum micranthum f. kanehirae</name>
    <dbReference type="NCBI Taxonomy" id="337451"/>
    <lineage>
        <taxon>Eukaryota</taxon>
        <taxon>Viridiplantae</taxon>
        <taxon>Streptophyta</taxon>
        <taxon>Embryophyta</taxon>
        <taxon>Tracheophyta</taxon>
        <taxon>Spermatophyta</taxon>
        <taxon>Magnoliopsida</taxon>
        <taxon>Magnoliidae</taxon>
        <taxon>Laurales</taxon>
        <taxon>Lauraceae</taxon>
        <taxon>Cinnamomum</taxon>
    </lineage>
</organism>
<reference evidence="1 2" key="1">
    <citation type="journal article" date="2019" name="Nat. Plants">
        <title>Stout camphor tree genome fills gaps in understanding of flowering plant genome evolution.</title>
        <authorList>
            <person name="Chaw S.M."/>
            <person name="Liu Y.C."/>
            <person name="Wu Y.W."/>
            <person name="Wang H.Y."/>
            <person name="Lin C.I."/>
            <person name="Wu C.S."/>
            <person name="Ke H.M."/>
            <person name="Chang L.Y."/>
            <person name="Hsu C.Y."/>
            <person name="Yang H.T."/>
            <person name="Sudianto E."/>
            <person name="Hsu M.H."/>
            <person name="Wu K.P."/>
            <person name="Wang L.N."/>
            <person name="Leebens-Mack J.H."/>
            <person name="Tsai I.J."/>
        </authorList>
    </citation>
    <scope>NUCLEOTIDE SEQUENCE [LARGE SCALE GENOMIC DNA]</scope>
    <source>
        <strain evidence="2">cv. Chaw 1501</strain>
        <tissue evidence="1">Young leaves</tissue>
    </source>
</reference>
<evidence type="ECO:0000313" key="1">
    <source>
        <dbReference type="EMBL" id="RWR80045.1"/>
    </source>
</evidence>
<dbReference type="STRING" id="337451.A0A443NNB9"/>
<protein>
    <submittedName>
        <fullName evidence="1">Protein transport protein Sec61 subunit gamma-1-like protein</fullName>
    </submittedName>
</protein>
<proteinExistence type="predicted"/>
<accession>A0A443NNB9</accession>
<dbReference type="AlphaFoldDB" id="A0A443NNB9"/>
<keyword evidence="2" id="KW-1185">Reference proteome</keyword>
<dbReference type="EMBL" id="QPKB01000003">
    <property type="protein sequence ID" value="RWR80045.1"/>
    <property type="molecule type" value="Genomic_DNA"/>
</dbReference>
<dbReference type="OrthoDB" id="504453at2759"/>
<comment type="caution">
    <text evidence="1">The sequence shown here is derived from an EMBL/GenBank/DDBJ whole genome shotgun (WGS) entry which is preliminary data.</text>
</comment>
<evidence type="ECO:0000313" key="2">
    <source>
        <dbReference type="Proteomes" id="UP000283530"/>
    </source>
</evidence>
<name>A0A443NNB9_9MAGN</name>
<dbReference type="Proteomes" id="UP000283530">
    <property type="component" value="Unassembled WGS sequence"/>
</dbReference>
<gene>
    <name evidence="1" type="ORF">CKAN_00865600</name>
</gene>